<dbReference type="RefSeq" id="WP_152215387.1">
    <property type="nucleotide sequence ID" value="NZ_JBAQYD010000104.1"/>
</dbReference>
<sequence>MKICISTYTFLPEIGGVATTESVLAAGFVRAGHDVTVVTTAPGPATGYDYRVLRNPGSLELTRIYAEADILILANLSLKLFYPLLFMRRPFGLRHHSESAAHLSRSWFSVDLLRRWIMRRAVNFVTSAFIGRKIGVPHHVVHPFANPEHITSAMVMPVEARRDAVFVGRLEEEKGILYLLDRWSLVREALGIEELWIVGDGSLRPEIEARIAAGRVPGVSYLGRLNLEETAKEMGRAAYSFVPSLWEEPFGAVAIESLAAGALVILSDRGGLPETTGDLGFAFAPDDSGSFEAALGRARHFREDLLVSAEARAAYADATARRLAKFAPEEAVRKIIGAF</sequence>
<comment type="caution">
    <text evidence="1">The sequence shown here is derived from an EMBL/GenBank/DDBJ whole genome shotgun (WGS) entry which is preliminary data.</text>
</comment>
<dbReference type="Pfam" id="PF13692">
    <property type="entry name" value="Glyco_trans_1_4"/>
    <property type="match status" value="1"/>
</dbReference>
<dbReference type="EMBL" id="WESC01000005">
    <property type="protein sequence ID" value="KAB7740656.1"/>
    <property type="molecule type" value="Genomic_DNA"/>
</dbReference>
<dbReference type="Gene3D" id="3.40.50.2000">
    <property type="entry name" value="Glycogen Phosphorylase B"/>
    <property type="match status" value="2"/>
</dbReference>
<name>A0A6N6VHT3_9HYPH</name>
<dbReference type="PANTHER" id="PTHR45947:SF13">
    <property type="entry name" value="TRANSFERASE"/>
    <property type="match status" value="1"/>
</dbReference>
<dbReference type="CDD" id="cd03801">
    <property type="entry name" value="GT4_PimA-like"/>
    <property type="match status" value="1"/>
</dbReference>
<proteinExistence type="predicted"/>
<dbReference type="Proteomes" id="UP000468901">
    <property type="component" value="Unassembled WGS sequence"/>
</dbReference>
<gene>
    <name evidence="1" type="ORF">F2P47_06290</name>
</gene>
<dbReference type="SUPFAM" id="SSF53756">
    <property type="entry name" value="UDP-Glycosyltransferase/glycogen phosphorylase"/>
    <property type="match status" value="1"/>
</dbReference>
<organism evidence="1 2">
    <name type="scientific">Parvibaculum sedimenti</name>
    <dbReference type="NCBI Taxonomy" id="2608632"/>
    <lineage>
        <taxon>Bacteria</taxon>
        <taxon>Pseudomonadati</taxon>
        <taxon>Pseudomonadota</taxon>
        <taxon>Alphaproteobacteria</taxon>
        <taxon>Hyphomicrobiales</taxon>
        <taxon>Parvibaculaceae</taxon>
        <taxon>Parvibaculum</taxon>
    </lineage>
</organism>
<dbReference type="AlphaFoldDB" id="A0A6N6VHT3"/>
<evidence type="ECO:0000313" key="1">
    <source>
        <dbReference type="EMBL" id="KAB7740656.1"/>
    </source>
</evidence>
<keyword evidence="2" id="KW-1185">Reference proteome</keyword>
<dbReference type="GO" id="GO:0016757">
    <property type="term" value="F:glycosyltransferase activity"/>
    <property type="evidence" value="ECO:0007669"/>
    <property type="project" value="TreeGrafter"/>
</dbReference>
<protein>
    <submittedName>
        <fullName evidence="1">Glycosyltransferase</fullName>
    </submittedName>
</protein>
<evidence type="ECO:0000313" key="2">
    <source>
        <dbReference type="Proteomes" id="UP000468901"/>
    </source>
</evidence>
<dbReference type="InterPro" id="IPR050194">
    <property type="entry name" value="Glycosyltransferase_grp1"/>
</dbReference>
<reference evidence="1 2" key="1">
    <citation type="submission" date="2019-09" db="EMBL/GenBank/DDBJ databases">
        <title>Parvibaculum sedimenti sp. nov., isolated from sediment.</title>
        <authorList>
            <person name="Wang Y."/>
        </authorList>
    </citation>
    <scope>NUCLEOTIDE SEQUENCE [LARGE SCALE GENOMIC DNA]</scope>
    <source>
        <strain evidence="1 2">HXT-9</strain>
    </source>
</reference>
<keyword evidence="1" id="KW-0808">Transferase</keyword>
<dbReference type="PANTHER" id="PTHR45947">
    <property type="entry name" value="SULFOQUINOVOSYL TRANSFERASE SQD2"/>
    <property type="match status" value="1"/>
</dbReference>
<accession>A0A6N6VHT3</accession>